<dbReference type="SMART" id="SM00091">
    <property type="entry name" value="PAS"/>
    <property type="match status" value="1"/>
</dbReference>
<dbReference type="GO" id="GO:0004673">
    <property type="term" value="F:protein histidine kinase activity"/>
    <property type="evidence" value="ECO:0007669"/>
    <property type="project" value="UniProtKB-EC"/>
</dbReference>
<dbReference type="SMART" id="SM00086">
    <property type="entry name" value="PAC"/>
    <property type="match status" value="1"/>
</dbReference>
<dbReference type="NCBIfam" id="TIGR00229">
    <property type="entry name" value="sensory_box"/>
    <property type="match status" value="1"/>
</dbReference>
<evidence type="ECO:0000256" key="7">
    <source>
        <dbReference type="SAM" id="MobiDB-lite"/>
    </source>
</evidence>
<dbReference type="PROSITE" id="PS50112">
    <property type="entry name" value="PAS"/>
    <property type="match status" value="1"/>
</dbReference>
<feature type="region of interest" description="Disordered" evidence="7">
    <location>
        <begin position="470"/>
        <end position="493"/>
    </location>
</feature>
<dbReference type="KEGG" id="phm:PSMK_30310"/>
<comment type="catalytic activity">
    <reaction evidence="1">
        <text>ATP + protein L-histidine = ADP + protein N-phospho-L-histidine.</text>
        <dbReference type="EC" id="2.7.13.3"/>
    </reaction>
</comment>
<dbReference type="InterPro" id="IPR013655">
    <property type="entry name" value="PAS_fold_3"/>
</dbReference>
<evidence type="ECO:0000256" key="5">
    <source>
        <dbReference type="ARBA" id="ARBA00022777"/>
    </source>
</evidence>
<feature type="compositionally biased region" description="Pro residues" evidence="7">
    <location>
        <begin position="1"/>
        <end position="13"/>
    </location>
</feature>
<evidence type="ECO:0000256" key="4">
    <source>
        <dbReference type="ARBA" id="ARBA00022679"/>
    </source>
</evidence>
<dbReference type="eggNOG" id="COG2202">
    <property type="taxonomic scope" value="Bacteria"/>
</dbReference>
<organism evidence="10 11">
    <name type="scientific">Phycisphaera mikurensis (strain NBRC 102666 / KCTC 22515 / FYK2301M01)</name>
    <dbReference type="NCBI Taxonomy" id="1142394"/>
    <lineage>
        <taxon>Bacteria</taxon>
        <taxon>Pseudomonadati</taxon>
        <taxon>Planctomycetota</taxon>
        <taxon>Phycisphaerae</taxon>
        <taxon>Phycisphaerales</taxon>
        <taxon>Phycisphaeraceae</taxon>
        <taxon>Phycisphaera</taxon>
    </lineage>
</organism>
<feature type="compositionally biased region" description="Low complexity" evidence="7">
    <location>
        <begin position="14"/>
        <end position="23"/>
    </location>
</feature>
<dbReference type="AlphaFoldDB" id="I0IIV2"/>
<feature type="coiled-coil region" evidence="6">
    <location>
        <begin position="153"/>
        <end position="180"/>
    </location>
</feature>
<dbReference type="EMBL" id="AP012338">
    <property type="protein sequence ID" value="BAM05190.1"/>
    <property type="molecule type" value="Genomic_DNA"/>
</dbReference>
<dbReference type="InterPro" id="IPR000014">
    <property type="entry name" value="PAS"/>
</dbReference>
<dbReference type="CDD" id="cd00130">
    <property type="entry name" value="PAS"/>
    <property type="match status" value="1"/>
</dbReference>
<evidence type="ECO:0000256" key="6">
    <source>
        <dbReference type="SAM" id="Coils"/>
    </source>
</evidence>
<evidence type="ECO:0000256" key="2">
    <source>
        <dbReference type="ARBA" id="ARBA00012438"/>
    </source>
</evidence>
<feature type="region of interest" description="Disordered" evidence="7">
    <location>
        <begin position="1"/>
        <end position="23"/>
    </location>
</feature>
<feature type="domain" description="PAC" evidence="9">
    <location>
        <begin position="113"/>
        <end position="165"/>
    </location>
</feature>
<dbReference type="Proteomes" id="UP000007881">
    <property type="component" value="Chromosome"/>
</dbReference>
<feature type="compositionally biased region" description="Low complexity" evidence="7">
    <location>
        <begin position="475"/>
        <end position="486"/>
    </location>
</feature>
<dbReference type="Pfam" id="PF08447">
    <property type="entry name" value="PAS_3"/>
    <property type="match status" value="1"/>
</dbReference>
<keyword evidence="3" id="KW-0597">Phosphoprotein</keyword>
<dbReference type="Gene3D" id="3.30.450.20">
    <property type="entry name" value="PAS domain"/>
    <property type="match status" value="1"/>
</dbReference>
<evidence type="ECO:0000259" key="8">
    <source>
        <dbReference type="PROSITE" id="PS50112"/>
    </source>
</evidence>
<gene>
    <name evidence="10" type="ordered locus">PSMK_30310</name>
</gene>
<feature type="region of interest" description="Disordered" evidence="7">
    <location>
        <begin position="384"/>
        <end position="406"/>
    </location>
</feature>
<dbReference type="InterPro" id="IPR035965">
    <property type="entry name" value="PAS-like_dom_sf"/>
</dbReference>
<dbReference type="RefSeq" id="WP_014438395.1">
    <property type="nucleotide sequence ID" value="NC_017080.1"/>
</dbReference>
<accession>I0IIV2</accession>
<keyword evidence="11" id="KW-1185">Reference proteome</keyword>
<dbReference type="EC" id="2.7.13.3" evidence="2"/>
<name>I0IIV2_PHYMF</name>
<evidence type="ECO:0000313" key="11">
    <source>
        <dbReference type="Proteomes" id="UP000007881"/>
    </source>
</evidence>
<dbReference type="InterPro" id="IPR000700">
    <property type="entry name" value="PAS-assoc_C"/>
</dbReference>
<dbReference type="PROSITE" id="PS50113">
    <property type="entry name" value="PAC"/>
    <property type="match status" value="1"/>
</dbReference>
<proteinExistence type="predicted"/>
<evidence type="ECO:0000259" key="9">
    <source>
        <dbReference type="PROSITE" id="PS50113"/>
    </source>
</evidence>
<dbReference type="PANTHER" id="PTHR43304">
    <property type="entry name" value="PHYTOCHROME-LIKE PROTEIN CPH1"/>
    <property type="match status" value="1"/>
</dbReference>
<protein>
    <recommendedName>
        <fullName evidence="2">histidine kinase</fullName>
        <ecNumber evidence="2">2.7.13.3</ecNumber>
    </recommendedName>
</protein>
<dbReference type="InterPro" id="IPR052162">
    <property type="entry name" value="Sensor_kinase/Photoreceptor"/>
</dbReference>
<dbReference type="STRING" id="1142394.PSMK_30310"/>
<keyword evidence="6" id="KW-0175">Coiled coil</keyword>
<reference evidence="10 11" key="1">
    <citation type="submission" date="2012-02" db="EMBL/GenBank/DDBJ databases">
        <title>Complete genome sequence of Phycisphaera mikurensis NBRC 102666.</title>
        <authorList>
            <person name="Ankai A."/>
            <person name="Hosoyama A."/>
            <person name="Terui Y."/>
            <person name="Sekine M."/>
            <person name="Fukai R."/>
            <person name="Kato Y."/>
            <person name="Nakamura S."/>
            <person name="Yamada-Narita S."/>
            <person name="Kawakoshi A."/>
            <person name="Fukunaga Y."/>
            <person name="Yamazaki S."/>
            <person name="Fujita N."/>
        </authorList>
    </citation>
    <scope>NUCLEOTIDE SEQUENCE [LARGE SCALE GENOMIC DNA]</scope>
    <source>
        <strain evidence="11">NBRC 102666 / KCTC 22515 / FYK2301M01</strain>
    </source>
</reference>
<dbReference type="SUPFAM" id="SSF55785">
    <property type="entry name" value="PYP-like sensor domain (PAS domain)"/>
    <property type="match status" value="1"/>
</dbReference>
<keyword evidence="5" id="KW-0418">Kinase</keyword>
<evidence type="ECO:0000313" key="10">
    <source>
        <dbReference type="EMBL" id="BAM05190.1"/>
    </source>
</evidence>
<feature type="domain" description="PAS" evidence="8">
    <location>
        <begin position="36"/>
        <end position="108"/>
    </location>
</feature>
<evidence type="ECO:0000256" key="1">
    <source>
        <dbReference type="ARBA" id="ARBA00000085"/>
    </source>
</evidence>
<keyword evidence="4" id="KW-0808">Transferase</keyword>
<dbReference type="PANTHER" id="PTHR43304:SF1">
    <property type="entry name" value="PAC DOMAIN-CONTAINING PROTEIN"/>
    <property type="match status" value="1"/>
</dbReference>
<evidence type="ECO:0000256" key="3">
    <source>
        <dbReference type="ARBA" id="ARBA00022553"/>
    </source>
</evidence>
<sequence>MAQSPPPDAPEPEPAAGEARAALAQVRAERDALQDRCDRLQAALDAACDGVWDADLVSGRVRFSAGWGRMLGFEPGELEPTVSQVMALTHPDDRDRVERTFHHHLAAANDAGYRLAFRLVHRRGHPVEVVSRGRALRDAAGRPVRFIGTHADVTQAVREAEALRADRAAAEAARRAAERVAAQVVGEARGALDRLDAADGGADGRRTPAVRDALAGAAATLDDAETLLKLRTRPPRPRRAALDLDELMAEVEADAAARAGAGGAAVTCRRLGGAAGCCVSDRGLLAEALGRLIRHAIQTRPGAAVHLVAEPGEARGTDHREEAIAFRVTGGAGGDGGLHLALAERLITLLGGTLRHREEPETGPAGDARPAGWSHGFTLRFPAAAATPAPSGSSRQRGPADGQAAAEAAAGFAAEAAWEAAARVAVATEAVAPDPPGPHPPSPAALVEREVLALHAAGELSAAAHRIEHARRSAESALHAAAATRARPAERPG</sequence>
<dbReference type="InterPro" id="IPR001610">
    <property type="entry name" value="PAC"/>
</dbReference>
<dbReference type="HOGENOM" id="CLU_553050_0_0_0"/>